<protein>
    <submittedName>
        <fullName evidence="1">Uncharacterized protein</fullName>
    </submittedName>
</protein>
<organism evidence="1">
    <name type="scientific">Haptolina ericina</name>
    <dbReference type="NCBI Taxonomy" id="156174"/>
    <lineage>
        <taxon>Eukaryota</taxon>
        <taxon>Haptista</taxon>
        <taxon>Haptophyta</taxon>
        <taxon>Prymnesiophyceae</taxon>
        <taxon>Prymnesiales</taxon>
        <taxon>Prymnesiaceae</taxon>
        <taxon>Haptolina</taxon>
    </lineage>
</organism>
<evidence type="ECO:0000313" key="1">
    <source>
        <dbReference type="EMBL" id="CAE0136457.1"/>
    </source>
</evidence>
<reference evidence="1" key="1">
    <citation type="submission" date="2021-01" db="EMBL/GenBank/DDBJ databases">
        <authorList>
            <person name="Corre E."/>
            <person name="Pelletier E."/>
            <person name="Niang G."/>
            <person name="Scheremetjew M."/>
            <person name="Finn R."/>
            <person name="Kale V."/>
            <person name="Holt S."/>
            <person name="Cochrane G."/>
            <person name="Meng A."/>
            <person name="Brown T."/>
            <person name="Cohen L."/>
        </authorList>
    </citation>
    <scope>NUCLEOTIDE SEQUENCE</scope>
    <source>
        <strain evidence="1">CCMP281</strain>
    </source>
</reference>
<gene>
    <name evidence="1" type="ORF">HERI1096_LOCUS31253</name>
</gene>
<sequence length="426" mass="47405">MRYAGGHFWYEIPATRTRFSAVHQQAMIAKWNEIIQDPMTRAFARVALLRATFERNLTIDRNLTKQIVADALPYSQRGNKEAVCPGSRACSSMNTPPRFEGPSCLIVLCGLLRYYREGWRAAQDKVIAANPDVSFAVALLTSAHLTCTDKDRKHGECPCIEKLPGERSMQATIQALVQPLPLVYLQISQHGGNGNQQPHFMYRLAQGWRGLQKHGLAQAFGHVLVLRPDAVLSQPLPLAVTCTDRRVAAFNVISSNFVRPMHFHTRDWDYGYLACDPRSVNLWLWPFFDASPVDALCTKDTLGSTCPALPTVFTGNWTSKDCVDRGNRECAALRLFNAQSEFELSNLDALPVFADLLLNREEKHAWSTPKTNCSMAGTGSMSNRWKGTAAQALGVAADEKRSKIIPHIISGKSVALHAQMFPHSQL</sequence>
<dbReference type="EMBL" id="HBHX01056666">
    <property type="protein sequence ID" value="CAE0136457.1"/>
    <property type="molecule type" value="Transcribed_RNA"/>
</dbReference>
<name>A0A7S3BK23_9EUKA</name>
<proteinExistence type="predicted"/>
<dbReference type="AlphaFoldDB" id="A0A7S3BK23"/>
<accession>A0A7S3BK23</accession>